<protein>
    <recommendedName>
        <fullName evidence="4">DUF350 domain-containing protein</fullName>
    </recommendedName>
</protein>
<evidence type="ECO:0000313" key="2">
    <source>
        <dbReference type="EMBL" id="XFO70879.1"/>
    </source>
</evidence>
<keyword evidence="1" id="KW-0812">Transmembrane</keyword>
<proteinExistence type="predicted"/>
<dbReference type="Proteomes" id="UP000216052">
    <property type="component" value="Chromosome"/>
</dbReference>
<keyword evidence="1" id="KW-0472">Membrane</keyword>
<sequence>MSLGLIAFKFISMGLVGFVFIYYLWDYMMHTYAKPDDPIIYNRSLRLKVSITLGILSGILIVIFA</sequence>
<dbReference type="EMBL" id="CP155571">
    <property type="protein sequence ID" value="XFO70879.1"/>
    <property type="molecule type" value="Genomic_DNA"/>
</dbReference>
<reference evidence="2" key="1">
    <citation type="submission" date="2024-05" db="EMBL/GenBank/DDBJ databases">
        <title>Isolation and characterization of Sporomusa carbonis sp. nov., a carboxydotrophic hydrogenogen in the genus of Sporomusa isolated from a charcoal burning pile.</title>
        <authorList>
            <person name="Boeer T."/>
            <person name="Rosenbaum F."/>
            <person name="Eysell L."/>
            <person name="Mueller V."/>
            <person name="Daniel R."/>
            <person name="Poehlein A."/>
        </authorList>
    </citation>
    <scope>NUCLEOTIDE SEQUENCE [LARGE SCALE GENOMIC DNA]</scope>
    <source>
        <strain evidence="2">DSM 3132</strain>
    </source>
</reference>
<evidence type="ECO:0008006" key="4">
    <source>
        <dbReference type="Google" id="ProtNLM"/>
    </source>
</evidence>
<gene>
    <name evidence="2" type="ORF">SPACI_008790</name>
</gene>
<accession>A0ABZ3IXR0</accession>
<keyword evidence="3" id="KW-1185">Reference proteome</keyword>
<evidence type="ECO:0000313" key="3">
    <source>
        <dbReference type="Proteomes" id="UP000216052"/>
    </source>
</evidence>
<keyword evidence="1" id="KW-1133">Transmembrane helix</keyword>
<feature type="transmembrane region" description="Helical" evidence="1">
    <location>
        <begin position="45"/>
        <end position="64"/>
    </location>
</feature>
<evidence type="ECO:0000256" key="1">
    <source>
        <dbReference type="SAM" id="Phobius"/>
    </source>
</evidence>
<feature type="transmembrane region" description="Helical" evidence="1">
    <location>
        <begin position="6"/>
        <end position="25"/>
    </location>
</feature>
<name>A0ABZ3IXR0_SPOA4</name>
<organism evidence="2 3">
    <name type="scientific">Sporomusa acidovorans (strain ATCC 49682 / DSM 3132 / Mol)</name>
    <dbReference type="NCBI Taxonomy" id="1123286"/>
    <lineage>
        <taxon>Bacteria</taxon>
        <taxon>Bacillati</taxon>
        <taxon>Bacillota</taxon>
        <taxon>Negativicutes</taxon>
        <taxon>Selenomonadales</taxon>
        <taxon>Sporomusaceae</taxon>
        <taxon>Sporomusa</taxon>
    </lineage>
</organism>